<dbReference type="EMBL" id="JALJOR010000009">
    <property type="protein sequence ID" value="KAK9811312.1"/>
    <property type="molecule type" value="Genomic_DNA"/>
</dbReference>
<evidence type="ECO:0008006" key="4">
    <source>
        <dbReference type="Google" id="ProtNLM"/>
    </source>
</evidence>
<dbReference type="AlphaFoldDB" id="A0AAW1PS76"/>
<accession>A0AAW1PS76</accession>
<comment type="caution">
    <text evidence="2">The sequence shown here is derived from an EMBL/GenBank/DDBJ whole genome shotgun (WGS) entry which is preliminary data.</text>
</comment>
<proteinExistence type="predicted"/>
<sequence>MAAQPNCIGHFTLVRPKGIGHTNALYKCSHCKDEFLGSRTRLNAHIIGLVNKGVALCKDPTVVNDIRAAVTKGPRNAPRPLAGSRECGSPLQNPSAEPHGACSQAAWGP</sequence>
<keyword evidence="3" id="KW-1185">Reference proteome</keyword>
<organism evidence="2 3">
    <name type="scientific">[Myrmecia] bisecta</name>
    <dbReference type="NCBI Taxonomy" id="41462"/>
    <lineage>
        <taxon>Eukaryota</taxon>
        <taxon>Viridiplantae</taxon>
        <taxon>Chlorophyta</taxon>
        <taxon>core chlorophytes</taxon>
        <taxon>Trebouxiophyceae</taxon>
        <taxon>Trebouxiales</taxon>
        <taxon>Trebouxiaceae</taxon>
        <taxon>Myrmecia</taxon>
    </lineage>
</organism>
<evidence type="ECO:0000313" key="2">
    <source>
        <dbReference type="EMBL" id="KAK9811312.1"/>
    </source>
</evidence>
<gene>
    <name evidence="2" type="ORF">WJX72_001604</name>
</gene>
<evidence type="ECO:0000256" key="1">
    <source>
        <dbReference type="SAM" id="MobiDB-lite"/>
    </source>
</evidence>
<dbReference type="Proteomes" id="UP001489004">
    <property type="component" value="Unassembled WGS sequence"/>
</dbReference>
<name>A0AAW1PS76_9CHLO</name>
<reference evidence="2 3" key="1">
    <citation type="journal article" date="2024" name="Nat. Commun.">
        <title>Phylogenomics reveals the evolutionary origins of lichenization in chlorophyte algae.</title>
        <authorList>
            <person name="Puginier C."/>
            <person name="Libourel C."/>
            <person name="Otte J."/>
            <person name="Skaloud P."/>
            <person name="Haon M."/>
            <person name="Grisel S."/>
            <person name="Petersen M."/>
            <person name="Berrin J.G."/>
            <person name="Delaux P.M."/>
            <person name="Dal Grande F."/>
            <person name="Keller J."/>
        </authorList>
    </citation>
    <scope>NUCLEOTIDE SEQUENCE [LARGE SCALE GENOMIC DNA]</scope>
    <source>
        <strain evidence="2 3">SAG 2043</strain>
    </source>
</reference>
<feature type="region of interest" description="Disordered" evidence="1">
    <location>
        <begin position="72"/>
        <end position="109"/>
    </location>
</feature>
<protein>
    <recommendedName>
        <fullName evidence="4">C2H2-type domain-containing protein</fullName>
    </recommendedName>
</protein>
<evidence type="ECO:0000313" key="3">
    <source>
        <dbReference type="Proteomes" id="UP001489004"/>
    </source>
</evidence>